<dbReference type="InterPro" id="IPR021109">
    <property type="entry name" value="Peptidase_aspartic_dom_sf"/>
</dbReference>
<dbReference type="PROSITE" id="PS50878">
    <property type="entry name" value="RT_POL"/>
    <property type="match status" value="1"/>
</dbReference>
<dbReference type="Pfam" id="PF00078">
    <property type="entry name" value="RVT_1"/>
    <property type="match status" value="1"/>
</dbReference>
<feature type="compositionally biased region" description="Polar residues" evidence="1">
    <location>
        <begin position="1353"/>
        <end position="1380"/>
    </location>
</feature>
<dbReference type="Pfam" id="PF17921">
    <property type="entry name" value="Integrase_H2C2"/>
    <property type="match status" value="1"/>
</dbReference>
<feature type="compositionally biased region" description="Basic and acidic residues" evidence="1">
    <location>
        <begin position="1"/>
        <end position="24"/>
    </location>
</feature>
<accession>A0AAN9BPJ5</accession>
<feature type="region of interest" description="Disordered" evidence="1">
    <location>
        <begin position="205"/>
        <end position="240"/>
    </location>
</feature>
<dbReference type="Gene3D" id="3.30.70.270">
    <property type="match status" value="2"/>
</dbReference>
<dbReference type="InterPro" id="IPR050951">
    <property type="entry name" value="Retrovirus_Pol_polyprotein"/>
</dbReference>
<dbReference type="InterPro" id="IPR043502">
    <property type="entry name" value="DNA/RNA_pol_sf"/>
</dbReference>
<comment type="caution">
    <text evidence="4">The sequence shown here is derived from an EMBL/GenBank/DDBJ whole genome shotgun (WGS) entry which is preliminary data.</text>
</comment>
<sequence length="1444" mass="164548">MSDHEGEAQPAAEHNRAGGTERRPNRFSSSIPPPSKLVLSSSGMQTKWKRFKRAWTNYEVATRLSDETKEYRCAVFMTCIGEEANELFDGFSFTNTERKNDIDTVINKFDEFFVGETNEVYEAYVFNNRVQETAESIDTYIAALRQLAKTCNFENQEDRMIRDRIVVGVKDDDVRQKLLEVKGLTLQQCVDTCRAHESSRAKAHIMTKTEDQKVHKIKKSKHHSHSQKYKDKKTTQSSTTSSNDRVVCTRCARKHDKGKCPAYGMKCLKCSKLNHFAACCRSSKKNVHVMHEDDTDSYTSSESESESESNIHIVQRQDTETEEQEIFVDALEISSDTENDDVYVDAVEYLTSVEDNQLFVTVDVENITVKFKIDTGAQGNVLPLHTYNSLHNKPSLNKTKTRLTSFTGGNLSVKGTCTLNVMGEELKFYVVDTNQPALIGLASSRILRLIQICSVDADTVDKDFPTIFGELGNLGTEYHIVVDESVKPVIQPPRKVPFALRERIKEELDRMEKLGVIEPQEGPTDWVSSMVVVEKPDKTLRVCMDPKDLNKAIKREHFAMPTVDEVTAQLEGAELFTKLDAQNGFWQIPLDAESSKLCCMQTPFGRYVFKRLPMGLACSSEVFHKTIKAMFSDIPRVDNWVDDILIWGRNQTEHDEALNAALRRANDRNLTLKRKKCEFAQTEIKYIGHIIGKDGIKPDPDKIAAIQNMPSPQSKADLQRFLGMVNYLGKFVSNMAELTAPLRTLLKKEVCWQWNHEQEQAFKAVKKQLTKAPILAHYSTDKPVKITADSSSVGLGCALMQDDRPVAYASRALTQAEQNYAQIEKETLAIVFACEKFHQYIYGKQCEVETDHKPIENIWKKPLNKCPPRIQRFMLRLQRYDLNITYKPGKEMYVADTLSRASVKTDTQVGSENEEMVKIHVATFMNSLPVADNRKQEMREETDKDPELKKLKEQILKGFPADKYQVDAEIRQYFQYNEELSVIDGIIFKADKILIPKSMRKEMLGRIHEGHLGMEKCKNRARVIFFWPGMSSQIEDIVSSCSVCAKHRNKQQKEPMISHEIPDRPWKKVGTDLFAWNDRDYLLIVDYHSKFVEYALLPDTKSKTVIKHMKSIFARQGIPEEVVSDNGPQYSSEKFAEFARKWEFKHTTSSPTYPQSNGLAERMVQTLKKLFQKAKDSGEDVYLALLNYRTTPISSTLPSPAEILMNRKLRTRLDINTDRLKTKGSHKVKKTLKERQSRQKQQYDKTAKSLPTLHKDDKVYISDKGKWRPATVVKHTDTPRSYLVQTDSGTYRRNRRDLLKVSTKSDSENTPIKNTAQPERNNSVPQIPGNQNSVPQTTGKQKCMPQTHDKQKSVPQTPGKQKPLSQTPGIQNQTTQAMTNHNDDRNSSSQCEKQSSHSSIKSKAQTSNTPTQAPSHMHAETPKAPVATRSGRIVRIPVKMGDYV</sequence>
<dbReference type="InterPro" id="IPR041577">
    <property type="entry name" value="RT_RNaseH_2"/>
</dbReference>
<feature type="compositionally biased region" description="Basic and acidic residues" evidence="1">
    <location>
        <begin position="1296"/>
        <end position="1307"/>
    </location>
</feature>
<feature type="region of interest" description="Disordered" evidence="1">
    <location>
        <begin position="291"/>
        <end position="320"/>
    </location>
</feature>
<dbReference type="SUPFAM" id="SSF56672">
    <property type="entry name" value="DNA/RNA polymerases"/>
    <property type="match status" value="1"/>
</dbReference>
<feature type="region of interest" description="Disordered" evidence="1">
    <location>
        <begin position="1284"/>
        <end position="1431"/>
    </location>
</feature>
<feature type="compositionally biased region" description="Basic and acidic residues" evidence="1">
    <location>
        <begin position="1231"/>
        <end position="1250"/>
    </location>
</feature>
<dbReference type="InterPro" id="IPR041588">
    <property type="entry name" value="Integrase_H2C2"/>
</dbReference>
<dbReference type="Pfam" id="PF17919">
    <property type="entry name" value="RT_RNaseH_2"/>
    <property type="match status" value="1"/>
</dbReference>
<dbReference type="EMBL" id="JBAMIC010000003">
    <property type="protein sequence ID" value="KAK7108906.1"/>
    <property type="molecule type" value="Genomic_DNA"/>
</dbReference>
<dbReference type="GO" id="GO:0015074">
    <property type="term" value="P:DNA integration"/>
    <property type="evidence" value="ECO:0007669"/>
    <property type="project" value="InterPro"/>
</dbReference>
<feature type="compositionally biased region" description="Polar residues" evidence="1">
    <location>
        <begin position="1401"/>
        <end position="1414"/>
    </location>
</feature>
<dbReference type="Gene3D" id="2.40.70.10">
    <property type="entry name" value="Acid Proteases"/>
    <property type="match status" value="1"/>
</dbReference>
<feature type="compositionally biased region" description="Polar residues" evidence="1">
    <location>
        <begin position="1308"/>
        <end position="1340"/>
    </location>
</feature>
<organism evidence="4 5">
    <name type="scientific">Littorina saxatilis</name>
    <dbReference type="NCBI Taxonomy" id="31220"/>
    <lineage>
        <taxon>Eukaryota</taxon>
        <taxon>Metazoa</taxon>
        <taxon>Spiralia</taxon>
        <taxon>Lophotrochozoa</taxon>
        <taxon>Mollusca</taxon>
        <taxon>Gastropoda</taxon>
        <taxon>Caenogastropoda</taxon>
        <taxon>Littorinimorpha</taxon>
        <taxon>Littorinoidea</taxon>
        <taxon>Littorinidae</taxon>
        <taxon>Littorina</taxon>
    </lineage>
</organism>
<feature type="compositionally biased region" description="Low complexity" evidence="1">
    <location>
        <begin position="1387"/>
        <end position="1399"/>
    </location>
</feature>
<dbReference type="SUPFAM" id="SSF53098">
    <property type="entry name" value="Ribonuclease H-like"/>
    <property type="match status" value="1"/>
</dbReference>
<proteinExistence type="predicted"/>
<dbReference type="FunFam" id="3.10.10.10:FF:000003">
    <property type="entry name" value="Retrovirus-related Pol polyprotein from transposon 297-like Protein"/>
    <property type="match status" value="1"/>
</dbReference>
<feature type="domain" description="Integrase catalytic" evidence="3">
    <location>
        <begin position="1061"/>
        <end position="1225"/>
    </location>
</feature>
<reference evidence="4 5" key="1">
    <citation type="submission" date="2024-02" db="EMBL/GenBank/DDBJ databases">
        <title>Chromosome-scale genome assembly of the rough periwinkle Littorina saxatilis.</title>
        <authorList>
            <person name="De Jode A."/>
            <person name="Faria R."/>
            <person name="Formenti G."/>
            <person name="Sims Y."/>
            <person name="Smith T.P."/>
            <person name="Tracey A."/>
            <person name="Wood J.M.D."/>
            <person name="Zagrodzka Z.B."/>
            <person name="Johannesson K."/>
            <person name="Butlin R.K."/>
            <person name="Leder E.H."/>
        </authorList>
    </citation>
    <scope>NUCLEOTIDE SEQUENCE [LARGE SCALE GENOMIC DNA]</scope>
    <source>
        <strain evidence="4">Snail1</strain>
        <tissue evidence="4">Muscle</tissue>
    </source>
</reference>
<feature type="region of interest" description="Disordered" evidence="1">
    <location>
        <begin position="1222"/>
        <end position="1250"/>
    </location>
</feature>
<keyword evidence="5" id="KW-1185">Reference proteome</keyword>
<dbReference type="PANTHER" id="PTHR37984:SF8">
    <property type="entry name" value="CCHC-TYPE DOMAIN-CONTAINING PROTEIN"/>
    <property type="match status" value="1"/>
</dbReference>
<dbReference type="InterPro" id="IPR036397">
    <property type="entry name" value="RNaseH_sf"/>
</dbReference>
<dbReference type="Pfam" id="PF00665">
    <property type="entry name" value="rve"/>
    <property type="match status" value="1"/>
</dbReference>
<feature type="region of interest" description="Disordered" evidence="1">
    <location>
        <begin position="1"/>
        <end position="39"/>
    </location>
</feature>
<evidence type="ECO:0000259" key="2">
    <source>
        <dbReference type="PROSITE" id="PS50878"/>
    </source>
</evidence>
<gene>
    <name evidence="4" type="ORF">V1264_013045</name>
</gene>
<dbReference type="CDD" id="cd09274">
    <property type="entry name" value="RNase_HI_RT_Ty3"/>
    <property type="match status" value="1"/>
</dbReference>
<dbReference type="CDD" id="cd05481">
    <property type="entry name" value="retropepsin_like_LTR_1"/>
    <property type="match status" value="1"/>
</dbReference>
<dbReference type="GO" id="GO:0003676">
    <property type="term" value="F:nucleic acid binding"/>
    <property type="evidence" value="ECO:0007669"/>
    <property type="project" value="InterPro"/>
</dbReference>
<protein>
    <recommendedName>
        <fullName evidence="6">Endonuclease</fullName>
    </recommendedName>
</protein>
<dbReference type="Proteomes" id="UP001374579">
    <property type="component" value="Unassembled WGS sequence"/>
</dbReference>
<dbReference type="CDD" id="cd01647">
    <property type="entry name" value="RT_LTR"/>
    <property type="match status" value="1"/>
</dbReference>
<evidence type="ECO:0000259" key="3">
    <source>
        <dbReference type="PROSITE" id="PS50994"/>
    </source>
</evidence>
<feature type="domain" description="Reverse transcriptase" evidence="2">
    <location>
        <begin position="514"/>
        <end position="691"/>
    </location>
</feature>
<evidence type="ECO:0008006" key="6">
    <source>
        <dbReference type="Google" id="ProtNLM"/>
    </source>
</evidence>
<dbReference type="Gene3D" id="3.30.420.10">
    <property type="entry name" value="Ribonuclease H-like superfamily/Ribonuclease H"/>
    <property type="match status" value="1"/>
</dbReference>
<dbReference type="Gene3D" id="3.10.10.10">
    <property type="entry name" value="HIV Type 1 Reverse Transcriptase, subunit A, domain 1"/>
    <property type="match status" value="1"/>
</dbReference>
<dbReference type="Gene3D" id="1.10.340.70">
    <property type="match status" value="1"/>
</dbReference>
<dbReference type="InterPro" id="IPR012337">
    <property type="entry name" value="RNaseH-like_sf"/>
</dbReference>
<dbReference type="FunFam" id="3.10.20.370:FF:000001">
    <property type="entry name" value="Retrovirus-related Pol polyprotein from transposon 17.6-like protein"/>
    <property type="match status" value="1"/>
</dbReference>
<dbReference type="SUPFAM" id="SSF50630">
    <property type="entry name" value="Acid proteases"/>
    <property type="match status" value="1"/>
</dbReference>
<dbReference type="PROSITE" id="PS50994">
    <property type="entry name" value="INTEGRASE"/>
    <property type="match status" value="1"/>
</dbReference>
<evidence type="ECO:0000313" key="5">
    <source>
        <dbReference type="Proteomes" id="UP001374579"/>
    </source>
</evidence>
<dbReference type="InterPro" id="IPR000477">
    <property type="entry name" value="RT_dom"/>
</dbReference>
<dbReference type="PANTHER" id="PTHR37984">
    <property type="entry name" value="PROTEIN CBG26694"/>
    <property type="match status" value="1"/>
</dbReference>
<evidence type="ECO:0000256" key="1">
    <source>
        <dbReference type="SAM" id="MobiDB-lite"/>
    </source>
</evidence>
<dbReference type="FunFam" id="3.30.420.10:FF:000063">
    <property type="entry name" value="Retrovirus-related Pol polyprotein from transposon 297-like Protein"/>
    <property type="match status" value="1"/>
</dbReference>
<feature type="compositionally biased region" description="Basic residues" evidence="1">
    <location>
        <begin position="215"/>
        <end position="227"/>
    </location>
</feature>
<dbReference type="FunFam" id="1.10.340.70:FF:000003">
    <property type="entry name" value="Protein CBG25708"/>
    <property type="match status" value="1"/>
</dbReference>
<evidence type="ECO:0000313" key="4">
    <source>
        <dbReference type="EMBL" id="KAK7108906.1"/>
    </source>
</evidence>
<dbReference type="InterPro" id="IPR001584">
    <property type="entry name" value="Integrase_cat-core"/>
</dbReference>
<dbReference type="FunFam" id="3.30.70.270:FF:000026">
    <property type="entry name" value="Transposon Ty3-G Gag-Pol polyprotein"/>
    <property type="match status" value="1"/>
</dbReference>
<dbReference type="InterPro" id="IPR043128">
    <property type="entry name" value="Rev_trsase/Diguanyl_cyclase"/>
</dbReference>
<name>A0AAN9BPJ5_9CAEN</name>